<comment type="similarity">
    <text evidence="1">Belongs to the sigma-70 factor family.</text>
</comment>
<dbReference type="InterPro" id="IPR013324">
    <property type="entry name" value="RNA_pol_sigma_r3/r4-like"/>
</dbReference>
<reference evidence="10" key="1">
    <citation type="submission" date="2021-01" db="EMBL/GenBank/DDBJ databases">
        <authorList>
            <person name="Corre E."/>
            <person name="Pelletier E."/>
            <person name="Niang G."/>
            <person name="Scheremetjew M."/>
            <person name="Finn R."/>
            <person name="Kale V."/>
            <person name="Holt S."/>
            <person name="Cochrane G."/>
            <person name="Meng A."/>
            <person name="Brown T."/>
            <person name="Cohen L."/>
        </authorList>
    </citation>
    <scope>NUCLEOTIDE SEQUENCE</scope>
    <source>
        <strain evidence="10">CCMP2078</strain>
    </source>
</reference>
<name>A0A7R9Y8Y3_9STRA</name>
<dbReference type="InterPro" id="IPR013325">
    <property type="entry name" value="RNA_pol_sigma_r2"/>
</dbReference>
<feature type="compositionally biased region" description="Polar residues" evidence="6">
    <location>
        <begin position="366"/>
        <end position="376"/>
    </location>
</feature>
<dbReference type="InterPro" id="IPR014284">
    <property type="entry name" value="RNA_pol_sigma-70_dom"/>
</dbReference>
<feature type="signal peptide" evidence="7">
    <location>
        <begin position="1"/>
        <end position="23"/>
    </location>
</feature>
<evidence type="ECO:0000313" key="10">
    <source>
        <dbReference type="EMBL" id="CAD8253312.1"/>
    </source>
</evidence>
<evidence type="ECO:0000256" key="7">
    <source>
        <dbReference type="SAM" id="SignalP"/>
    </source>
</evidence>
<evidence type="ECO:0000256" key="1">
    <source>
        <dbReference type="ARBA" id="ARBA00007788"/>
    </source>
</evidence>
<organism evidence="10">
    <name type="scientific">Pinguiococcus pyrenoidosus</name>
    <dbReference type="NCBI Taxonomy" id="172671"/>
    <lineage>
        <taxon>Eukaryota</taxon>
        <taxon>Sar</taxon>
        <taxon>Stramenopiles</taxon>
        <taxon>Ochrophyta</taxon>
        <taxon>Pinguiophyceae</taxon>
        <taxon>Pinguiochrysidales</taxon>
        <taxon>Pinguiochrysidaceae</taxon>
        <taxon>Pinguiococcus</taxon>
    </lineage>
</organism>
<feature type="chain" id="PRO_5030900187" description="RNA polymerase sigma-70 domain-containing protein" evidence="7">
    <location>
        <begin position="24"/>
        <end position="386"/>
    </location>
</feature>
<feature type="domain" description="RNA polymerase sigma-70 region 4" evidence="9">
    <location>
        <begin position="288"/>
        <end position="340"/>
    </location>
</feature>
<evidence type="ECO:0000256" key="2">
    <source>
        <dbReference type="ARBA" id="ARBA00023015"/>
    </source>
</evidence>
<dbReference type="SUPFAM" id="SSF88659">
    <property type="entry name" value="Sigma3 and sigma4 domains of RNA polymerase sigma factors"/>
    <property type="match status" value="1"/>
</dbReference>
<dbReference type="Gene3D" id="1.20.120.1810">
    <property type="match status" value="1"/>
</dbReference>
<protein>
    <recommendedName>
        <fullName evidence="11">RNA polymerase sigma-70 domain-containing protein</fullName>
    </recommendedName>
</protein>
<evidence type="ECO:0000259" key="8">
    <source>
        <dbReference type="Pfam" id="PF04542"/>
    </source>
</evidence>
<dbReference type="SUPFAM" id="SSF88946">
    <property type="entry name" value="Sigma2 domain of RNA polymerase sigma factors"/>
    <property type="match status" value="1"/>
</dbReference>
<dbReference type="GO" id="GO:0003677">
    <property type="term" value="F:DNA binding"/>
    <property type="evidence" value="ECO:0007669"/>
    <property type="project" value="UniProtKB-KW"/>
</dbReference>
<keyword evidence="5" id="KW-0804">Transcription</keyword>
<dbReference type="GO" id="GO:0016987">
    <property type="term" value="F:sigma factor activity"/>
    <property type="evidence" value="ECO:0007669"/>
    <property type="project" value="UniProtKB-KW"/>
</dbReference>
<dbReference type="Gene3D" id="1.20.140.160">
    <property type="match status" value="1"/>
</dbReference>
<keyword evidence="3" id="KW-0731">Sigma factor</keyword>
<dbReference type="InterPro" id="IPR007630">
    <property type="entry name" value="RNA_pol_sigma70_r4"/>
</dbReference>
<gene>
    <name evidence="10" type="ORF">PPYR1160_LOCUS2804</name>
</gene>
<dbReference type="PANTHER" id="PTHR30603:SF47">
    <property type="entry name" value="RNA POLYMERASE SIGMA FACTOR SIGD, CHLOROPLASTIC"/>
    <property type="match status" value="1"/>
</dbReference>
<dbReference type="Pfam" id="PF04542">
    <property type="entry name" value="Sigma70_r2"/>
    <property type="match status" value="1"/>
</dbReference>
<dbReference type="InterPro" id="IPR000943">
    <property type="entry name" value="RNA_pol_sigma70"/>
</dbReference>
<dbReference type="InterPro" id="IPR007627">
    <property type="entry name" value="RNA_pol_sigma70_r2"/>
</dbReference>
<feature type="domain" description="RNA polymerase sigma-70 region 2" evidence="8">
    <location>
        <begin position="124"/>
        <end position="190"/>
    </location>
</feature>
<dbReference type="Pfam" id="PF04545">
    <property type="entry name" value="Sigma70_r4"/>
    <property type="match status" value="1"/>
</dbReference>
<evidence type="ECO:0000256" key="4">
    <source>
        <dbReference type="ARBA" id="ARBA00023125"/>
    </source>
</evidence>
<evidence type="ECO:0000259" key="9">
    <source>
        <dbReference type="Pfam" id="PF04545"/>
    </source>
</evidence>
<keyword evidence="2" id="KW-0805">Transcription regulation</keyword>
<dbReference type="NCBIfam" id="TIGR02937">
    <property type="entry name" value="sigma70-ECF"/>
    <property type="match status" value="1"/>
</dbReference>
<evidence type="ECO:0000256" key="6">
    <source>
        <dbReference type="SAM" id="MobiDB-lite"/>
    </source>
</evidence>
<dbReference type="GO" id="GO:0006352">
    <property type="term" value="P:DNA-templated transcription initiation"/>
    <property type="evidence" value="ECO:0007669"/>
    <property type="project" value="InterPro"/>
</dbReference>
<dbReference type="InterPro" id="IPR050239">
    <property type="entry name" value="Sigma-70_RNA_pol_init_factors"/>
</dbReference>
<keyword evidence="7" id="KW-0732">Signal</keyword>
<sequence length="386" mass="43487">MTPFSPRMALMIFLGLLPQQTCLVLPSAARPAARKSTALNVMLRQRDTQHIWAGVDTMNKFERLAAEEELELGRQVQAALLLDQLRYDDDGKPLSADKWAAAAGVSVEELVAALERAQAARRVLILSNLRLAASVARKFVGRGLTFEELVQEGVMGMDRAVTLFDPSRKVRFSTYAIQWIEQRIRMALKRYGMLIRLPSRLQDNRNKIIAITKRISLERESPPTDEEIMKLAKINQRDLDNVRALRVSVSSMEDTTGAIVEDFQSDEDSDPNVYVEGNALRADVEKTLLRALTPAERDIVRLRVGLDDGNSRTFNEVARLLGLRYQDVVKYERSALKKLRGEDHLARLDGYMGVDKEETQRLALSGSLSQTLSSRLPTRGRPKRSN</sequence>
<evidence type="ECO:0008006" key="11">
    <source>
        <dbReference type="Google" id="ProtNLM"/>
    </source>
</evidence>
<evidence type="ECO:0000256" key="5">
    <source>
        <dbReference type="ARBA" id="ARBA00023163"/>
    </source>
</evidence>
<dbReference type="AlphaFoldDB" id="A0A7R9Y8Y3"/>
<accession>A0A7R9Y8Y3</accession>
<dbReference type="EMBL" id="HBEA01003718">
    <property type="protein sequence ID" value="CAD8253312.1"/>
    <property type="molecule type" value="Transcribed_RNA"/>
</dbReference>
<dbReference type="PRINTS" id="PR00046">
    <property type="entry name" value="SIGMA70FCT"/>
</dbReference>
<feature type="region of interest" description="Disordered" evidence="6">
    <location>
        <begin position="363"/>
        <end position="386"/>
    </location>
</feature>
<keyword evidence="4" id="KW-0238">DNA-binding</keyword>
<proteinExistence type="inferred from homology"/>
<evidence type="ECO:0000256" key="3">
    <source>
        <dbReference type="ARBA" id="ARBA00023082"/>
    </source>
</evidence>
<dbReference type="PANTHER" id="PTHR30603">
    <property type="entry name" value="RNA POLYMERASE SIGMA FACTOR RPO"/>
    <property type="match status" value="1"/>
</dbReference>